<feature type="compositionally biased region" description="Low complexity" evidence="1">
    <location>
        <begin position="26"/>
        <end position="40"/>
    </location>
</feature>
<keyword evidence="4" id="KW-1185">Reference proteome</keyword>
<proteinExistence type="predicted"/>
<reference evidence="4" key="2">
    <citation type="submission" date="2015-01" db="EMBL/GenBank/DDBJ databases">
        <title>Evolutionary Origins and Diversification of the Mycorrhizal Mutualists.</title>
        <authorList>
            <consortium name="DOE Joint Genome Institute"/>
            <consortium name="Mycorrhizal Genomics Consortium"/>
            <person name="Kohler A."/>
            <person name="Kuo A."/>
            <person name="Nagy L.G."/>
            <person name="Floudas D."/>
            <person name="Copeland A."/>
            <person name="Barry K.W."/>
            <person name="Cichocki N."/>
            <person name="Veneault-Fourrey C."/>
            <person name="LaButti K."/>
            <person name="Lindquist E.A."/>
            <person name="Lipzen A."/>
            <person name="Lundell T."/>
            <person name="Morin E."/>
            <person name="Murat C."/>
            <person name="Riley R."/>
            <person name="Ohm R."/>
            <person name="Sun H."/>
            <person name="Tunlid A."/>
            <person name="Henrissat B."/>
            <person name="Grigoriev I.V."/>
            <person name="Hibbett D.S."/>
            <person name="Martin F."/>
        </authorList>
    </citation>
    <scope>NUCLEOTIDE SEQUENCE [LARGE SCALE GENOMIC DNA]</scope>
    <source>
        <strain evidence="4">F 1598</strain>
    </source>
</reference>
<feature type="domain" description="BTB" evidence="2">
    <location>
        <begin position="55"/>
        <end position="133"/>
    </location>
</feature>
<dbReference type="SMART" id="SM00225">
    <property type="entry name" value="BTB"/>
    <property type="match status" value="1"/>
</dbReference>
<dbReference type="SUPFAM" id="SSF54695">
    <property type="entry name" value="POZ domain"/>
    <property type="match status" value="1"/>
</dbReference>
<dbReference type="Pfam" id="PF00651">
    <property type="entry name" value="BTB"/>
    <property type="match status" value="1"/>
</dbReference>
<dbReference type="Gene3D" id="3.30.710.10">
    <property type="entry name" value="Potassium Channel Kv1.1, Chain A"/>
    <property type="match status" value="1"/>
</dbReference>
<dbReference type="CDD" id="cd18186">
    <property type="entry name" value="BTB_POZ_ZBTB_KLHL-like"/>
    <property type="match status" value="1"/>
</dbReference>
<feature type="region of interest" description="Disordered" evidence="1">
    <location>
        <begin position="15"/>
        <end position="44"/>
    </location>
</feature>
<evidence type="ECO:0000313" key="3">
    <source>
        <dbReference type="EMBL" id="KIM80963.1"/>
    </source>
</evidence>
<sequence>MNTTNEFVVHNDVSLSEPPFKRQRTDNSSGDIDSVSNSSNPPIRDEQYYMESEGADCVILVGNVLFKLHRFILCKDSSAFGNMFSLPAGCGVDGLPVPREGSSDEDPIVLEEEADHFRALLWCLYSLPRDLQLHQGPSGDLNLLLKLAVITHKYHFASTEEWTIDAICSIMSRQSPIWENSPALAAILGIAVLCDHEPLRELVISTWVPRLLSGILPPIPAILAADRYELPQLQGAAYYAQVLEMDKANTVFIPPSDRELSRDQLITLLSGHWAMVKQWECIQNRPISFQRSTGCTMHTHGCIATWNAKWNKYARSEKTLRYPSVDVLGRLQCLYEQIVADEIAIQQLTPGCRTSALRALYNLILAQRSTLVEFFVDRTRSTPGSPESP</sequence>
<dbReference type="Proteomes" id="UP000054166">
    <property type="component" value="Unassembled WGS sequence"/>
</dbReference>
<name>A0A0C3B410_PILCF</name>
<reference evidence="3 4" key="1">
    <citation type="submission" date="2014-04" db="EMBL/GenBank/DDBJ databases">
        <authorList>
            <consortium name="DOE Joint Genome Institute"/>
            <person name="Kuo A."/>
            <person name="Tarkka M."/>
            <person name="Buscot F."/>
            <person name="Kohler A."/>
            <person name="Nagy L.G."/>
            <person name="Floudas D."/>
            <person name="Copeland A."/>
            <person name="Barry K.W."/>
            <person name="Cichocki N."/>
            <person name="Veneault-Fourrey C."/>
            <person name="LaButti K."/>
            <person name="Lindquist E.A."/>
            <person name="Lipzen A."/>
            <person name="Lundell T."/>
            <person name="Morin E."/>
            <person name="Murat C."/>
            <person name="Sun H."/>
            <person name="Tunlid A."/>
            <person name="Henrissat B."/>
            <person name="Grigoriev I.V."/>
            <person name="Hibbett D.S."/>
            <person name="Martin F."/>
            <person name="Nordberg H.P."/>
            <person name="Cantor M.N."/>
            <person name="Hua S.X."/>
        </authorList>
    </citation>
    <scope>NUCLEOTIDE SEQUENCE [LARGE SCALE GENOMIC DNA]</scope>
    <source>
        <strain evidence="3 4">F 1598</strain>
    </source>
</reference>
<evidence type="ECO:0000313" key="4">
    <source>
        <dbReference type="Proteomes" id="UP000054166"/>
    </source>
</evidence>
<gene>
    <name evidence="3" type="ORF">PILCRDRAFT_821817</name>
</gene>
<dbReference type="HOGENOM" id="CLU_040061_1_0_1"/>
<accession>A0A0C3B410</accession>
<organism evidence="3 4">
    <name type="scientific">Piloderma croceum (strain F 1598)</name>
    <dbReference type="NCBI Taxonomy" id="765440"/>
    <lineage>
        <taxon>Eukaryota</taxon>
        <taxon>Fungi</taxon>
        <taxon>Dikarya</taxon>
        <taxon>Basidiomycota</taxon>
        <taxon>Agaricomycotina</taxon>
        <taxon>Agaricomycetes</taxon>
        <taxon>Agaricomycetidae</taxon>
        <taxon>Atheliales</taxon>
        <taxon>Atheliaceae</taxon>
        <taxon>Piloderma</taxon>
    </lineage>
</organism>
<evidence type="ECO:0000256" key="1">
    <source>
        <dbReference type="SAM" id="MobiDB-lite"/>
    </source>
</evidence>
<dbReference type="InterPro" id="IPR011333">
    <property type="entry name" value="SKP1/BTB/POZ_sf"/>
</dbReference>
<evidence type="ECO:0000259" key="2">
    <source>
        <dbReference type="PROSITE" id="PS50097"/>
    </source>
</evidence>
<dbReference type="InParanoid" id="A0A0C3B410"/>
<dbReference type="PROSITE" id="PS50097">
    <property type="entry name" value="BTB"/>
    <property type="match status" value="1"/>
</dbReference>
<dbReference type="EMBL" id="KN833001">
    <property type="protein sequence ID" value="KIM80963.1"/>
    <property type="molecule type" value="Genomic_DNA"/>
</dbReference>
<dbReference type="InterPro" id="IPR000210">
    <property type="entry name" value="BTB/POZ_dom"/>
</dbReference>
<dbReference type="OrthoDB" id="3157337at2759"/>
<dbReference type="AlphaFoldDB" id="A0A0C3B410"/>
<protein>
    <recommendedName>
        <fullName evidence="2">BTB domain-containing protein</fullName>
    </recommendedName>
</protein>